<dbReference type="SUPFAM" id="SSF55729">
    <property type="entry name" value="Acyl-CoA N-acyltransferases (Nat)"/>
    <property type="match status" value="1"/>
</dbReference>
<evidence type="ECO:0000313" key="3">
    <source>
        <dbReference type="Proteomes" id="UP001500936"/>
    </source>
</evidence>
<sequence length="237" mass="27345">MTSLQTETVDMTYERYEGNQFLENPFIRIRLHELVANSYQNADQLMHRIYSVNDIAFISRHEDKIVGIVLFSYGRRHQVLAGDRVYTAIYHGYAVTDQTYRNQGVLQNLMRIAADTFAKRLGRDTSQLLFYCVTSNPYAIRAYRKVSAYFEPFIDGSFTPAGARIVLQLKQQLGIGLKDSAHPFKFTTSLPQRYSQFERDTFSNAPIEEKKLIDTLNVLESQGDRVIFFWTPKSVGL</sequence>
<comment type="caution">
    <text evidence="2">The sequence shown here is derived from an EMBL/GenBank/DDBJ whole genome shotgun (WGS) entry which is preliminary data.</text>
</comment>
<dbReference type="Gene3D" id="3.40.630.30">
    <property type="match status" value="1"/>
</dbReference>
<feature type="domain" description="N-acetyltransferase" evidence="1">
    <location>
        <begin position="11"/>
        <end position="191"/>
    </location>
</feature>
<reference evidence="3" key="1">
    <citation type="journal article" date="2019" name="Int. J. Syst. Evol. Microbiol.">
        <title>The Global Catalogue of Microorganisms (GCM) 10K type strain sequencing project: providing services to taxonomists for standard genome sequencing and annotation.</title>
        <authorList>
            <consortium name="The Broad Institute Genomics Platform"/>
            <consortium name="The Broad Institute Genome Sequencing Center for Infectious Disease"/>
            <person name="Wu L."/>
            <person name="Ma J."/>
        </authorList>
    </citation>
    <scope>NUCLEOTIDE SEQUENCE [LARGE SCALE GENOMIC DNA]</scope>
    <source>
        <strain evidence="3">JCM 17925</strain>
    </source>
</reference>
<evidence type="ECO:0000313" key="2">
    <source>
        <dbReference type="EMBL" id="GAA4412269.1"/>
    </source>
</evidence>
<dbReference type="PROSITE" id="PS51186">
    <property type="entry name" value="GNAT"/>
    <property type="match status" value="1"/>
</dbReference>
<dbReference type="EMBL" id="BAABHB010000009">
    <property type="protein sequence ID" value="GAA4412269.1"/>
    <property type="molecule type" value="Genomic_DNA"/>
</dbReference>
<dbReference type="InterPro" id="IPR016181">
    <property type="entry name" value="Acyl_CoA_acyltransferase"/>
</dbReference>
<dbReference type="Proteomes" id="UP001500936">
    <property type="component" value="Unassembled WGS sequence"/>
</dbReference>
<gene>
    <name evidence="2" type="ORF">GCM10023187_39140</name>
</gene>
<protein>
    <recommendedName>
        <fullName evidence="1">N-acetyltransferase domain-containing protein</fullName>
    </recommendedName>
</protein>
<dbReference type="RefSeq" id="WP_345269626.1">
    <property type="nucleotide sequence ID" value="NZ_BAABHB010000009.1"/>
</dbReference>
<proteinExistence type="predicted"/>
<accession>A0ABP8KP67</accession>
<dbReference type="Pfam" id="PF00583">
    <property type="entry name" value="Acetyltransf_1"/>
    <property type="match status" value="1"/>
</dbReference>
<evidence type="ECO:0000259" key="1">
    <source>
        <dbReference type="PROSITE" id="PS51186"/>
    </source>
</evidence>
<name>A0ABP8KP67_9BACT</name>
<organism evidence="2 3">
    <name type="scientific">Nibrella viscosa</name>
    <dbReference type="NCBI Taxonomy" id="1084524"/>
    <lineage>
        <taxon>Bacteria</taxon>
        <taxon>Pseudomonadati</taxon>
        <taxon>Bacteroidota</taxon>
        <taxon>Cytophagia</taxon>
        <taxon>Cytophagales</taxon>
        <taxon>Spirosomataceae</taxon>
        <taxon>Nibrella</taxon>
    </lineage>
</organism>
<dbReference type="InterPro" id="IPR000182">
    <property type="entry name" value="GNAT_dom"/>
</dbReference>
<keyword evidence="3" id="KW-1185">Reference proteome</keyword>